<sequence length="93" mass="10068">MRKKAAVDDAVVAAARETIEQAKGVVMLVYSVDAEQAFAILRAASQDTNVKVREIATEVVAELPDLGITPDLESVREALEDLLFGTRADTPRK</sequence>
<feature type="domain" description="ANTAR" evidence="1">
    <location>
        <begin position="1"/>
        <end position="60"/>
    </location>
</feature>
<dbReference type="SMART" id="SM01012">
    <property type="entry name" value="ANTAR"/>
    <property type="match status" value="1"/>
</dbReference>
<dbReference type="Proteomes" id="UP001551695">
    <property type="component" value="Unassembled WGS sequence"/>
</dbReference>
<dbReference type="InterPro" id="IPR036388">
    <property type="entry name" value="WH-like_DNA-bd_sf"/>
</dbReference>
<dbReference type="Pfam" id="PF03861">
    <property type="entry name" value="ANTAR"/>
    <property type="match status" value="1"/>
</dbReference>
<organism evidence="2 3">
    <name type="scientific">Nocardia aurea</name>
    <dbReference type="NCBI Taxonomy" id="2144174"/>
    <lineage>
        <taxon>Bacteria</taxon>
        <taxon>Bacillati</taxon>
        <taxon>Actinomycetota</taxon>
        <taxon>Actinomycetes</taxon>
        <taxon>Mycobacteriales</taxon>
        <taxon>Nocardiaceae</taxon>
        <taxon>Nocardia</taxon>
    </lineage>
</organism>
<dbReference type="RefSeq" id="WP_357781765.1">
    <property type="nucleotide sequence ID" value="NZ_JBFAKC010000004.1"/>
</dbReference>
<keyword evidence="3" id="KW-1185">Reference proteome</keyword>
<proteinExistence type="predicted"/>
<dbReference type="EMBL" id="JBFAKC010000004">
    <property type="protein sequence ID" value="MEV0707739.1"/>
    <property type="molecule type" value="Genomic_DNA"/>
</dbReference>
<dbReference type="PROSITE" id="PS50921">
    <property type="entry name" value="ANTAR"/>
    <property type="match status" value="1"/>
</dbReference>
<dbReference type="InterPro" id="IPR011006">
    <property type="entry name" value="CheY-like_superfamily"/>
</dbReference>
<dbReference type="InterPro" id="IPR005561">
    <property type="entry name" value="ANTAR"/>
</dbReference>
<accession>A0ABV3FQM8</accession>
<name>A0ABV3FQM8_9NOCA</name>
<dbReference type="SUPFAM" id="SSF52172">
    <property type="entry name" value="CheY-like"/>
    <property type="match status" value="1"/>
</dbReference>
<protein>
    <submittedName>
        <fullName evidence="2">ANTAR domain-containing protein</fullName>
    </submittedName>
</protein>
<evidence type="ECO:0000259" key="1">
    <source>
        <dbReference type="PROSITE" id="PS50921"/>
    </source>
</evidence>
<evidence type="ECO:0000313" key="3">
    <source>
        <dbReference type="Proteomes" id="UP001551695"/>
    </source>
</evidence>
<gene>
    <name evidence="2" type="ORF">AB0I48_09270</name>
</gene>
<evidence type="ECO:0000313" key="2">
    <source>
        <dbReference type="EMBL" id="MEV0707739.1"/>
    </source>
</evidence>
<reference evidence="2 3" key="1">
    <citation type="submission" date="2024-06" db="EMBL/GenBank/DDBJ databases">
        <title>The Natural Products Discovery Center: Release of the First 8490 Sequenced Strains for Exploring Actinobacteria Biosynthetic Diversity.</title>
        <authorList>
            <person name="Kalkreuter E."/>
            <person name="Kautsar S.A."/>
            <person name="Yang D."/>
            <person name="Bader C.D."/>
            <person name="Teijaro C.N."/>
            <person name="Fluegel L."/>
            <person name="Davis C.M."/>
            <person name="Simpson J.R."/>
            <person name="Lauterbach L."/>
            <person name="Steele A.D."/>
            <person name="Gui C."/>
            <person name="Meng S."/>
            <person name="Li G."/>
            <person name="Viehrig K."/>
            <person name="Ye F."/>
            <person name="Su P."/>
            <person name="Kiefer A.F."/>
            <person name="Nichols A."/>
            <person name="Cepeda A.J."/>
            <person name="Yan W."/>
            <person name="Fan B."/>
            <person name="Jiang Y."/>
            <person name="Adhikari A."/>
            <person name="Zheng C.-J."/>
            <person name="Schuster L."/>
            <person name="Cowan T.M."/>
            <person name="Smanski M.J."/>
            <person name="Chevrette M.G."/>
            <person name="De Carvalho L.P.S."/>
            <person name="Shen B."/>
        </authorList>
    </citation>
    <scope>NUCLEOTIDE SEQUENCE [LARGE SCALE GENOMIC DNA]</scope>
    <source>
        <strain evidence="2 3">NPDC050403</strain>
    </source>
</reference>
<dbReference type="Gene3D" id="1.10.10.10">
    <property type="entry name" value="Winged helix-like DNA-binding domain superfamily/Winged helix DNA-binding domain"/>
    <property type="match status" value="1"/>
</dbReference>
<comment type="caution">
    <text evidence="2">The sequence shown here is derived from an EMBL/GenBank/DDBJ whole genome shotgun (WGS) entry which is preliminary data.</text>
</comment>